<evidence type="ECO:0000313" key="2">
    <source>
        <dbReference type="EMBL" id="GEN35721.1"/>
    </source>
</evidence>
<dbReference type="AlphaFoldDB" id="A0A511VBL0"/>
<organism evidence="2 3">
    <name type="scientific">Aneurinibacillus danicus</name>
    <dbReference type="NCBI Taxonomy" id="267746"/>
    <lineage>
        <taxon>Bacteria</taxon>
        <taxon>Bacillati</taxon>
        <taxon>Bacillota</taxon>
        <taxon>Bacilli</taxon>
        <taxon>Bacillales</taxon>
        <taxon>Paenibacillaceae</taxon>
        <taxon>Aneurinibacillus group</taxon>
        <taxon>Aneurinibacillus</taxon>
    </lineage>
</organism>
<evidence type="ECO:0000313" key="3">
    <source>
        <dbReference type="Proteomes" id="UP000321157"/>
    </source>
</evidence>
<sequence>MSEKYQHIVIKKDGKIMESYIRKIEGGREGKAEEKTASGKELHKNK</sequence>
<dbReference type="RefSeq" id="WP_170230320.1">
    <property type="nucleotide sequence ID" value="NZ_BJXX01000148.1"/>
</dbReference>
<proteinExistence type="predicted"/>
<accession>A0A511VBL0</accession>
<reference evidence="2 3" key="1">
    <citation type="submission" date="2019-07" db="EMBL/GenBank/DDBJ databases">
        <title>Whole genome shotgun sequence of Aneurinibacillus danicus NBRC 102444.</title>
        <authorList>
            <person name="Hosoyama A."/>
            <person name="Uohara A."/>
            <person name="Ohji S."/>
            <person name="Ichikawa N."/>
        </authorList>
    </citation>
    <scope>NUCLEOTIDE SEQUENCE [LARGE SCALE GENOMIC DNA]</scope>
    <source>
        <strain evidence="2 3">NBRC 102444</strain>
    </source>
</reference>
<comment type="caution">
    <text evidence="2">The sequence shown here is derived from an EMBL/GenBank/DDBJ whole genome shotgun (WGS) entry which is preliminary data.</text>
</comment>
<keyword evidence="3" id="KW-1185">Reference proteome</keyword>
<feature type="region of interest" description="Disordered" evidence="1">
    <location>
        <begin position="25"/>
        <end position="46"/>
    </location>
</feature>
<dbReference type="EMBL" id="BJXX01000148">
    <property type="protein sequence ID" value="GEN35721.1"/>
    <property type="molecule type" value="Genomic_DNA"/>
</dbReference>
<gene>
    <name evidence="2" type="ORF">ADA01nite_31810</name>
</gene>
<dbReference type="Proteomes" id="UP000321157">
    <property type="component" value="Unassembled WGS sequence"/>
</dbReference>
<protein>
    <submittedName>
        <fullName evidence="2">Uncharacterized protein</fullName>
    </submittedName>
</protein>
<name>A0A511VBL0_9BACL</name>
<evidence type="ECO:0000256" key="1">
    <source>
        <dbReference type="SAM" id="MobiDB-lite"/>
    </source>
</evidence>